<dbReference type="Gene3D" id="2.40.10.270">
    <property type="entry name" value="Bacteriophage SPP1 head-tail adaptor protein"/>
    <property type="match status" value="1"/>
</dbReference>
<protein>
    <submittedName>
        <fullName evidence="1">Tail protein</fullName>
    </submittedName>
</protein>
<comment type="caution">
    <text evidence="1">The sequence shown here is derived from an EMBL/GenBank/DDBJ whole genome shotgun (WGS) entry which is preliminary data.</text>
</comment>
<proteinExistence type="predicted"/>
<keyword evidence="2" id="KW-1185">Reference proteome</keyword>
<accession>A0A074UAE3</accession>
<dbReference type="Proteomes" id="UP000027725">
    <property type="component" value="Unassembled WGS sequence"/>
</dbReference>
<dbReference type="InterPro" id="IPR038666">
    <property type="entry name" value="SSP1_head-tail_sf"/>
</dbReference>
<dbReference type="RefSeq" id="WP_038061244.1">
    <property type="nucleotide sequence ID" value="NZ_FOVB01000005.1"/>
</dbReference>
<dbReference type="Pfam" id="PF05521">
    <property type="entry name" value="Phage_HCP"/>
    <property type="match status" value="1"/>
</dbReference>
<dbReference type="eggNOG" id="COG5614">
    <property type="taxonomic scope" value="Bacteria"/>
</dbReference>
<organism evidence="1 2">
    <name type="scientific">Thioclava dalianensis</name>
    <dbReference type="NCBI Taxonomy" id="1185766"/>
    <lineage>
        <taxon>Bacteria</taxon>
        <taxon>Pseudomonadati</taxon>
        <taxon>Pseudomonadota</taxon>
        <taxon>Alphaproteobacteria</taxon>
        <taxon>Rhodobacterales</taxon>
        <taxon>Paracoccaceae</taxon>
        <taxon>Thioclava</taxon>
    </lineage>
</organism>
<dbReference type="InterPro" id="IPR008767">
    <property type="entry name" value="Phage_SPP1_head-tail_adaptor"/>
</dbReference>
<name>A0A074UAE3_9RHOB</name>
<dbReference type="AlphaFoldDB" id="A0A074UAE3"/>
<evidence type="ECO:0000313" key="2">
    <source>
        <dbReference type="Proteomes" id="UP000027725"/>
    </source>
</evidence>
<sequence>MSVPVLSHALVLEAPEAVPDGAGGFTHSWVALGTLWAQMTPGTGVERAGEFVTLASVPWKIVVRAAPETSPRRPQPEQRFRAGRRIFRILAIAESDRAGLYLTCFAREEVVA</sequence>
<dbReference type="OrthoDB" id="7570189at2"/>
<evidence type="ECO:0000313" key="1">
    <source>
        <dbReference type="EMBL" id="KEP71672.1"/>
    </source>
</evidence>
<reference evidence="1 2" key="1">
    <citation type="submission" date="2014-03" db="EMBL/GenBank/DDBJ databases">
        <title>The draft genome sequence of Thioclava dalianensis DLFJ1-1.</title>
        <authorList>
            <person name="Lai Q."/>
            <person name="Shao Z."/>
        </authorList>
    </citation>
    <scope>NUCLEOTIDE SEQUENCE [LARGE SCALE GENOMIC DNA]</scope>
    <source>
        <strain evidence="1 2">DLFJ1-1</strain>
    </source>
</reference>
<gene>
    <name evidence="1" type="ORF">DL1_01310</name>
</gene>
<dbReference type="EMBL" id="JHEH01000001">
    <property type="protein sequence ID" value="KEP71672.1"/>
    <property type="molecule type" value="Genomic_DNA"/>
</dbReference>
<dbReference type="STRING" id="1185766.SAMN05216224_105123"/>